<feature type="region of interest" description="Disordered" evidence="1">
    <location>
        <begin position="184"/>
        <end position="207"/>
    </location>
</feature>
<dbReference type="eggNOG" id="ENOG5032192">
    <property type="taxonomic scope" value="Bacteria"/>
</dbReference>
<evidence type="ECO:0000256" key="1">
    <source>
        <dbReference type="SAM" id="MobiDB-lite"/>
    </source>
</evidence>
<keyword evidence="3" id="KW-1185">Reference proteome</keyword>
<evidence type="ECO:0000313" key="2">
    <source>
        <dbReference type="EMBL" id="EHG99019.1"/>
    </source>
</evidence>
<dbReference type="Proteomes" id="UP000003598">
    <property type="component" value="Unassembled WGS sequence"/>
</dbReference>
<organism evidence="2 3">
    <name type="scientific">Paraprevotella clara YIT 11840</name>
    <dbReference type="NCBI Taxonomy" id="762968"/>
    <lineage>
        <taxon>Bacteria</taxon>
        <taxon>Pseudomonadati</taxon>
        <taxon>Bacteroidota</taxon>
        <taxon>Bacteroidia</taxon>
        <taxon>Bacteroidales</taxon>
        <taxon>Prevotellaceae</taxon>
        <taxon>Paraprevotella</taxon>
    </lineage>
</organism>
<evidence type="ECO:0008006" key="4">
    <source>
        <dbReference type="Google" id="ProtNLM"/>
    </source>
</evidence>
<dbReference type="OrthoDB" id="894068at2"/>
<name>G5SUV2_9BACT</name>
<reference evidence="2 3" key="1">
    <citation type="submission" date="2011-03" db="EMBL/GenBank/DDBJ databases">
        <authorList>
            <person name="Weinstock G."/>
            <person name="Sodergren E."/>
            <person name="Clifton S."/>
            <person name="Fulton L."/>
            <person name="Fulton B."/>
            <person name="Courtney L."/>
            <person name="Fronick C."/>
            <person name="Harrison M."/>
            <person name="Strong C."/>
            <person name="Farmer C."/>
            <person name="Delahaunty K."/>
            <person name="Markovic C."/>
            <person name="Hall O."/>
            <person name="Minx P."/>
            <person name="Tomlinson C."/>
            <person name="Mitreva M."/>
            <person name="Hou S."/>
            <person name="Chen J."/>
            <person name="Wollam A."/>
            <person name="Pepin K.H."/>
            <person name="Johnson M."/>
            <person name="Bhonagiri V."/>
            <person name="Zhang X."/>
            <person name="Suruliraj S."/>
            <person name="Warren W."/>
            <person name="Chinwalla A."/>
            <person name="Mardis E.R."/>
            <person name="Wilson R.K."/>
        </authorList>
    </citation>
    <scope>NUCLEOTIDE SEQUENCE [LARGE SCALE GENOMIC DNA]</scope>
    <source>
        <strain evidence="2 3">YIT 11840</strain>
    </source>
</reference>
<feature type="compositionally biased region" description="Polar residues" evidence="1">
    <location>
        <begin position="198"/>
        <end position="207"/>
    </location>
</feature>
<dbReference type="EMBL" id="AFFY01000047">
    <property type="protein sequence ID" value="EHG99019.1"/>
    <property type="molecule type" value="Genomic_DNA"/>
</dbReference>
<dbReference type="STRING" id="762968.HMPREF9441_03167"/>
<comment type="caution">
    <text evidence="2">The sequence shown here is derived from an EMBL/GenBank/DDBJ whole genome shotgun (WGS) entry which is preliminary data.</text>
</comment>
<accession>G5SUV2</accession>
<gene>
    <name evidence="2" type="ORF">HMPREF9441_03167</name>
</gene>
<protein>
    <recommendedName>
        <fullName evidence="4">DUF4890 domain-containing protein</fullName>
    </recommendedName>
</protein>
<dbReference type="PATRIC" id="fig|762968.3.peg.2794"/>
<evidence type="ECO:0000313" key="3">
    <source>
        <dbReference type="Proteomes" id="UP000003598"/>
    </source>
</evidence>
<sequence>MAGAGFVRKRSRPFEYVTVRYGLLKLVIFGRVEILRVNLILGNGSYFCETKKNGLIKKETTMRKLMMAVCFALLAGSTLSAQEGGNTPRMRTNPEQMAKRMAGKLMLDDETSAKFIPLYEDYMQKLAECRVPKKEKGSQAAQSDKDIDENIKARFSAQEKRLDVQKSYYDKFKKVLTMRQVQQLYERPDMGSRPRFQGQKTHSAPRR</sequence>
<proteinExistence type="predicted"/>
<dbReference type="HOGENOM" id="CLU_1480690_0_0_10"/>
<dbReference type="AlphaFoldDB" id="G5SUV2"/>